<dbReference type="PANTHER" id="PTHR11070:SF2">
    <property type="entry name" value="ATP-DEPENDENT DNA HELICASE SRS2"/>
    <property type="match status" value="1"/>
</dbReference>
<keyword evidence="4 5" id="KW-0067">ATP-binding</keyword>
<evidence type="ECO:0000256" key="2">
    <source>
        <dbReference type="ARBA" id="ARBA00022801"/>
    </source>
</evidence>
<dbReference type="EMBL" id="JACJLV010000071">
    <property type="protein sequence ID" value="MBM6827872.1"/>
    <property type="molecule type" value="Genomic_DNA"/>
</dbReference>
<sequence length="469" mass="54840">MDKEMFEIQITDEDIEWVKTIMPDIQLDECRIRILKNMESVDIHACPGSGKTTILVAKLAILSRRWKWSNRGICVLSHTNVAREEIEERLGSLSVGKRLLSYPHFIGTIQSFFDTFFAMPFLRSCGCPVNIVDTDYVVERRWGNIWTKTWLEAHGKDKYVCDPLELPYKLDVKLGEETTTYKNVVKSITESRRRGEFTFNEMELYATRGLECKAILSKLIQMRFPIIFIDEAQDTKKQIWELFDKIYEKPFYNSFYQAYGDSNQAIFNSYEKMEDVKHFPRANALQMLNSKRFVPEIAKLANGVALNESKMIGECLPFTKRDIKHTIFLFDEGAESVVIDKFADLIFESFTHEELVKYRKYGCHVLGMVHKSENTMGVSNYFADYNPEAKKQMPNKLIDYFWIAEEQMRQKGEFSIKVEYIAKGIYKLMRKYPLKEINRSSSAFNSILKTVQPENRKKIRTGLLEIMHI</sequence>
<proteinExistence type="predicted"/>
<dbReference type="PANTHER" id="PTHR11070">
    <property type="entry name" value="UVRD / RECB / PCRA DNA HELICASE FAMILY MEMBER"/>
    <property type="match status" value="1"/>
</dbReference>
<evidence type="ECO:0000256" key="5">
    <source>
        <dbReference type="PROSITE-ProRule" id="PRU00560"/>
    </source>
</evidence>
<accession>A0A938X3S6</accession>
<dbReference type="GO" id="GO:0005524">
    <property type="term" value="F:ATP binding"/>
    <property type="evidence" value="ECO:0007669"/>
    <property type="project" value="UniProtKB-UniRule"/>
</dbReference>
<protein>
    <submittedName>
        <fullName evidence="7">ATP-dependent helicase</fullName>
    </submittedName>
</protein>
<name>A0A938X3S6_9CLOT</name>
<keyword evidence="1 5" id="KW-0547">Nucleotide-binding</keyword>
<evidence type="ECO:0000256" key="1">
    <source>
        <dbReference type="ARBA" id="ARBA00022741"/>
    </source>
</evidence>
<evidence type="ECO:0000259" key="6">
    <source>
        <dbReference type="PROSITE" id="PS51198"/>
    </source>
</evidence>
<dbReference type="InterPro" id="IPR027417">
    <property type="entry name" value="P-loop_NTPase"/>
</dbReference>
<dbReference type="Pfam" id="PF00580">
    <property type="entry name" value="UvrD-helicase"/>
    <property type="match status" value="2"/>
</dbReference>
<dbReference type="InterPro" id="IPR000212">
    <property type="entry name" value="DNA_helicase_UvrD/REP"/>
</dbReference>
<evidence type="ECO:0000313" key="8">
    <source>
        <dbReference type="Proteomes" id="UP000713880"/>
    </source>
</evidence>
<dbReference type="SUPFAM" id="SSF52540">
    <property type="entry name" value="P-loop containing nucleoside triphosphate hydrolases"/>
    <property type="match status" value="1"/>
</dbReference>
<feature type="domain" description="UvrD-like helicase ATP-binding" evidence="6">
    <location>
        <begin position="24"/>
        <end position="313"/>
    </location>
</feature>
<dbReference type="GO" id="GO:0016787">
    <property type="term" value="F:hydrolase activity"/>
    <property type="evidence" value="ECO:0007669"/>
    <property type="project" value="UniProtKB-UniRule"/>
</dbReference>
<dbReference type="GO" id="GO:0043138">
    <property type="term" value="F:3'-5' DNA helicase activity"/>
    <property type="evidence" value="ECO:0007669"/>
    <property type="project" value="TreeGrafter"/>
</dbReference>
<dbReference type="Gene3D" id="3.40.50.300">
    <property type="entry name" value="P-loop containing nucleotide triphosphate hydrolases"/>
    <property type="match status" value="1"/>
</dbReference>
<keyword evidence="2 5" id="KW-0378">Hydrolase</keyword>
<reference evidence="7" key="1">
    <citation type="submission" date="2020-08" db="EMBL/GenBank/DDBJ databases">
        <authorList>
            <person name="Cejkova D."/>
            <person name="Kubasova T."/>
            <person name="Jahodarova E."/>
            <person name="Rychlik I."/>
        </authorList>
    </citation>
    <scope>NUCLEOTIDE SEQUENCE</scope>
    <source>
        <strain evidence="7">An420c</strain>
    </source>
</reference>
<dbReference type="AlphaFoldDB" id="A0A938X3S6"/>
<dbReference type="Proteomes" id="UP000713880">
    <property type="component" value="Unassembled WGS sequence"/>
</dbReference>
<reference evidence="7" key="2">
    <citation type="journal article" date="2021" name="Sci. Rep.">
        <title>The distribution of antibiotic resistance genes in chicken gut microbiota commensals.</title>
        <authorList>
            <person name="Juricova H."/>
            <person name="Matiasovicova J."/>
            <person name="Kubasova T."/>
            <person name="Cejkova D."/>
            <person name="Rychlik I."/>
        </authorList>
    </citation>
    <scope>NUCLEOTIDE SEQUENCE</scope>
    <source>
        <strain evidence="7">An420c</strain>
    </source>
</reference>
<keyword evidence="8" id="KW-1185">Reference proteome</keyword>
<feature type="non-terminal residue" evidence="7">
    <location>
        <position position="469"/>
    </location>
</feature>
<comment type="caution">
    <text evidence="7">The sequence shown here is derived from an EMBL/GenBank/DDBJ whole genome shotgun (WGS) entry which is preliminary data.</text>
</comment>
<gene>
    <name evidence="7" type="ORF">H6A13_12365</name>
</gene>
<dbReference type="GO" id="GO:0003677">
    <property type="term" value="F:DNA binding"/>
    <property type="evidence" value="ECO:0007669"/>
    <property type="project" value="InterPro"/>
</dbReference>
<feature type="binding site" evidence="5">
    <location>
        <begin position="45"/>
        <end position="52"/>
    </location>
    <ligand>
        <name>ATP</name>
        <dbReference type="ChEBI" id="CHEBI:30616"/>
    </ligand>
</feature>
<organism evidence="7 8">
    <name type="scientific">Mordavella massiliensis</name>
    <dbReference type="NCBI Taxonomy" id="1871024"/>
    <lineage>
        <taxon>Bacteria</taxon>
        <taxon>Bacillati</taxon>
        <taxon>Bacillota</taxon>
        <taxon>Clostridia</taxon>
        <taxon>Eubacteriales</taxon>
        <taxon>Clostridiaceae</taxon>
        <taxon>Mordavella</taxon>
    </lineage>
</organism>
<dbReference type="GO" id="GO:0000725">
    <property type="term" value="P:recombinational repair"/>
    <property type="evidence" value="ECO:0007669"/>
    <property type="project" value="TreeGrafter"/>
</dbReference>
<dbReference type="PROSITE" id="PS51198">
    <property type="entry name" value="UVRD_HELICASE_ATP_BIND"/>
    <property type="match status" value="1"/>
</dbReference>
<evidence type="ECO:0000313" key="7">
    <source>
        <dbReference type="EMBL" id="MBM6827872.1"/>
    </source>
</evidence>
<evidence type="ECO:0000256" key="4">
    <source>
        <dbReference type="ARBA" id="ARBA00022840"/>
    </source>
</evidence>
<evidence type="ECO:0000256" key="3">
    <source>
        <dbReference type="ARBA" id="ARBA00022806"/>
    </source>
</evidence>
<dbReference type="RefSeq" id="WP_204909844.1">
    <property type="nucleotide sequence ID" value="NZ_JACJLV010000071.1"/>
</dbReference>
<dbReference type="InterPro" id="IPR014016">
    <property type="entry name" value="UvrD-like_ATP-bd"/>
</dbReference>
<keyword evidence="3 5" id="KW-0347">Helicase</keyword>